<reference evidence="2 3" key="1">
    <citation type="submission" date="2019-07" db="EMBL/GenBank/DDBJ databases">
        <title>Whole genome shotgun sequence of Nocardia ninae NBRC 108245.</title>
        <authorList>
            <person name="Hosoyama A."/>
            <person name="Uohara A."/>
            <person name="Ohji S."/>
            <person name="Ichikawa N."/>
        </authorList>
    </citation>
    <scope>NUCLEOTIDE SEQUENCE [LARGE SCALE GENOMIC DNA]</scope>
    <source>
        <strain evidence="2 3">NBRC 108245</strain>
    </source>
</reference>
<feature type="region of interest" description="Disordered" evidence="1">
    <location>
        <begin position="31"/>
        <end position="50"/>
    </location>
</feature>
<protein>
    <recommendedName>
        <fullName evidence="4">DUF4913 domain-containing protein</fullName>
    </recommendedName>
</protein>
<evidence type="ECO:0008006" key="4">
    <source>
        <dbReference type="Google" id="ProtNLM"/>
    </source>
</evidence>
<name>A0A511MPM5_9NOCA</name>
<comment type="caution">
    <text evidence="2">The sequence shown here is derived from an EMBL/GenBank/DDBJ whole genome shotgun (WGS) entry which is preliminary data.</text>
</comment>
<evidence type="ECO:0000313" key="3">
    <source>
        <dbReference type="Proteomes" id="UP000321424"/>
    </source>
</evidence>
<accession>A0A511MPM5</accession>
<evidence type="ECO:0000256" key="1">
    <source>
        <dbReference type="SAM" id="MobiDB-lite"/>
    </source>
</evidence>
<keyword evidence="3" id="KW-1185">Reference proteome</keyword>
<dbReference type="AlphaFoldDB" id="A0A511MPM5"/>
<evidence type="ECO:0000313" key="2">
    <source>
        <dbReference type="EMBL" id="GEM42158.1"/>
    </source>
</evidence>
<organism evidence="2 3">
    <name type="scientific">Nocardia ninae NBRC 108245</name>
    <dbReference type="NCBI Taxonomy" id="1210091"/>
    <lineage>
        <taxon>Bacteria</taxon>
        <taxon>Bacillati</taxon>
        <taxon>Actinomycetota</taxon>
        <taxon>Actinomycetes</taxon>
        <taxon>Mycobacteriales</taxon>
        <taxon>Nocardiaceae</taxon>
        <taxon>Nocardia</taxon>
    </lineage>
</organism>
<proteinExistence type="predicted"/>
<dbReference type="Pfam" id="PF16259">
    <property type="entry name" value="DUF4913"/>
    <property type="match status" value="1"/>
</dbReference>
<dbReference type="InterPro" id="IPR032584">
    <property type="entry name" value="DUF4913"/>
</dbReference>
<dbReference type="Proteomes" id="UP000321424">
    <property type="component" value="Unassembled WGS sequence"/>
</dbReference>
<dbReference type="OrthoDB" id="4570343at2"/>
<dbReference type="RefSeq" id="WP_147139577.1">
    <property type="nucleotide sequence ID" value="NZ_BJXA01000064.1"/>
</dbReference>
<sequence>MTQFPDDDLDEDLFTEQVLAGIDALEAAEGGTAGGAAAAGQGGEEPPPPHYPNHIAWVVEWFSKMYAREVGEGTTDIAWCPWWLNHPEACSTFESMWRAWEHLRLDGKTGMSVWWRDHCTPHMNRLLDPTGTFRYCTVKGHFANGVLSPLPLASPGAVLSSPAVAGAGAVSTTTNGRKNHVGRLFARITGNH</sequence>
<gene>
    <name evidence="2" type="ORF">NN4_66770</name>
</gene>
<dbReference type="EMBL" id="BJXA01000064">
    <property type="protein sequence ID" value="GEM42158.1"/>
    <property type="molecule type" value="Genomic_DNA"/>
</dbReference>